<accession>A0A150WGG8</accession>
<proteinExistence type="predicted"/>
<dbReference type="SUPFAM" id="SSF56784">
    <property type="entry name" value="HAD-like"/>
    <property type="match status" value="1"/>
</dbReference>
<dbReference type="Gene3D" id="3.40.50.1000">
    <property type="entry name" value="HAD superfamily/HAD-like"/>
    <property type="match status" value="1"/>
</dbReference>
<protein>
    <recommendedName>
        <fullName evidence="3">HAD family hydrolase</fullName>
    </recommendedName>
</protein>
<dbReference type="AlphaFoldDB" id="A0A150WGG8"/>
<dbReference type="InterPro" id="IPR023214">
    <property type="entry name" value="HAD_sf"/>
</dbReference>
<dbReference type="EMBL" id="LUKF01000016">
    <property type="protein sequence ID" value="KYG62070.1"/>
    <property type="molecule type" value="Genomic_DNA"/>
</dbReference>
<name>A0A150WGG8_BDEBC</name>
<evidence type="ECO:0008006" key="3">
    <source>
        <dbReference type="Google" id="ProtNLM"/>
    </source>
</evidence>
<comment type="caution">
    <text evidence="1">The sequence shown here is derived from an EMBL/GenBank/DDBJ whole genome shotgun (WGS) entry which is preliminary data.</text>
</comment>
<evidence type="ECO:0000313" key="2">
    <source>
        <dbReference type="Proteomes" id="UP000075391"/>
    </source>
</evidence>
<sequence length="245" mass="28221">MALMLEQVLDNIRAITQQGEKSLVVFDLDSTLFDVSPRVERILLDFAASPINQKKFPEQTTLLKNIKTMRSDWGITAALERAGLDGAHPEFQEAIRAYWQKHFFSNHYLQFDSLYDGALEFVLEVEKAGAEIAYLTGRDVERMGIGSAEILHQWGFPMNDHAKLVLKPHRSMDDAQFKTDWFIENDKKNFKKIYFFENEPVNLVHLEQFCPHVEMIFFESTHSGKALAPAKLPRIINYLLNQKGS</sequence>
<reference evidence="1 2" key="1">
    <citation type="submission" date="2016-03" db="EMBL/GenBank/DDBJ databases">
        <authorList>
            <person name="Ploux O."/>
        </authorList>
    </citation>
    <scope>NUCLEOTIDE SEQUENCE [LARGE SCALE GENOMIC DNA]</scope>
    <source>
        <strain evidence="1 2">BER2</strain>
    </source>
</reference>
<dbReference type="Pfam" id="PF00702">
    <property type="entry name" value="Hydrolase"/>
    <property type="match status" value="1"/>
</dbReference>
<evidence type="ECO:0000313" key="1">
    <source>
        <dbReference type="EMBL" id="KYG62070.1"/>
    </source>
</evidence>
<gene>
    <name evidence="1" type="ORF">AZI85_07670</name>
</gene>
<dbReference type="InterPro" id="IPR036412">
    <property type="entry name" value="HAD-like_sf"/>
</dbReference>
<organism evidence="1 2">
    <name type="scientific">Bdellovibrio bacteriovorus</name>
    <dbReference type="NCBI Taxonomy" id="959"/>
    <lineage>
        <taxon>Bacteria</taxon>
        <taxon>Pseudomonadati</taxon>
        <taxon>Bdellovibrionota</taxon>
        <taxon>Bdellovibrionia</taxon>
        <taxon>Bdellovibrionales</taxon>
        <taxon>Pseudobdellovibrionaceae</taxon>
        <taxon>Bdellovibrio</taxon>
    </lineage>
</organism>
<dbReference type="Proteomes" id="UP000075391">
    <property type="component" value="Unassembled WGS sequence"/>
</dbReference>